<sequence>MTTNPRNVVIVGAGPVGALMAVYCANRGWNVHLYESRPDMRLPENKAKIQNRSINLALSVRGLTALKGTGLALDEFIMKSGLPMRGRMLHIGNEGNLVSQVYGVHGECINSVDRAKLNEDLITAADTMDNVEVIFNHELKRANLDKGTLELENKITKEIVKAEADLIIGCDGAHSSVRNALMRYARLDFSQEYIPHGYCELSIPPKIGTNGQP</sequence>
<protein>
    <recommendedName>
        <fullName evidence="7">FAD-binding domain-containing protein</fullName>
    </recommendedName>
</protein>
<dbReference type="PRINTS" id="PR00420">
    <property type="entry name" value="RNGMNOXGNASE"/>
</dbReference>
<dbReference type="PANTHER" id="PTHR46028:SF2">
    <property type="entry name" value="KYNURENINE 3-MONOOXYGENASE"/>
    <property type="match status" value="1"/>
</dbReference>
<dbReference type="GO" id="GO:0071949">
    <property type="term" value="F:FAD binding"/>
    <property type="evidence" value="ECO:0007669"/>
    <property type="project" value="InterPro"/>
</dbReference>
<feature type="non-terminal residue" evidence="8">
    <location>
        <position position="1"/>
    </location>
</feature>
<reference evidence="8" key="1">
    <citation type="journal article" date="2020" name="Fungal Divers.">
        <title>Resolving the Mortierellaceae phylogeny through synthesis of multi-gene phylogenetics and phylogenomics.</title>
        <authorList>
            <person name="Vandepol N."/>
            <person name="Liber J."/>
            <person name="Desiro A."/>
            <person name="Na H."/>
            <person name="Kennedy M."/>
            <person name="Barry K."/>
            <person name="Grigoriev I.V."/>
            <person name="Miller A.N."/>
            <person name="O'Donnell K."/>
            <person name="Stajich J.E."/>
            <person name="Bonito G."/>
        </authorList>
    </citation>
    <scope>NUCLEOTIDE SEQUENCE</scope>
    <source>
        <strain evidence="8">MES-2147</strain>
    </source>
</reference>
<gene>
    <name evidence="8" type="ORF">BGZ65_008222</name>
</gene>
<dbReference type="InterPro" id="IPR036188">
    <property type="entry name" value="FAD/NAD-bd_sf"/>
</dbReference>
<accession>A0A9P6LTR1</accession>
<keyword evidence="9" id="KW-1185">Reference proteome</keyword>
<evidence type="ECO:0000256" key="5">
    <source>
        <dbReference type="ARBA" id="ARBA00023002"/>
    </source>
</evidence>
<dbReference type="SUPFAM" id="SSF51905">
    <property type="entry name" value="FAD/NAD(P)-binding domain"/>
    <property type="match status" value="1"/>
</dbReference>
<feature type="domain" description="FAD-binding" evidence="7">
    <location>
        <begin position="7"/>
        <end position="181"/>
    </location>
</feature>
<proteinExistence type="predicted"/>
<evidence type="ECO:0000259" key="7">
    <source>
        <dbReference type="Pfam" id="PF01494"/>
    </source>
</evidence>
<evidence type="ECO:0000256" key="1">
    <source>
        <dbReference type="ARBA" id="ARBA00001974"/>
    </source>
</evidence>
<keyword evidence="3" id="KW-0274">FAD</keyword>
<keyword evidence="2" id="KW-0285">Flavoprotein</keyword>
<evidence type="ECO:0000256" key="2">
    <source>
        <dbReference type="ARBA" id="ARBA00022630"/>
    </source>
</evidence>
<dbReference type="GO" id="GO:0004502">
    <property type="term" value="F:kynurenine 3-monooxygenase activity"/>
    <property type="evidence" value="ECO:0007669"/>
    <property type="project" value="TreeGrafter"/>
</dbReference>
<comment type="cofactor">
    <cofactor evidence="1">
        <name>FAD</name>
        <dbReference type="ChEBI" id="CHEBI:57692"/>
    </cofactor>
</comment>
<comment type="caution">
    <text evidence="8">The sequence shown here is derived from an EMBL/GenBank/DDBJ whole genome shotgun (WGS) entry which is preliminary data.</text>
</comment>
<keyword evidence="5" id="KW-0560">Oxidoreductase</keyword>
<dbReference type="PANTHER" id="PTHR46028">
    <property type="entry name" value="KYNURENINE 3-MONOOXYGENASE"/>
    <property type="match status" value="1"/>
</dbReference>
<keyword evidence="4" id="KW-0521">NADP</keyword>
<dbReference type="OrthoDB" id="10053569at2759"/>
<evidence type="ECO:0000313" key="9">
    <source>
        <dbReference type="Proteomes" id="UP000749646"/>
    </source>
</evidence>
<dbReference type="AlphaFoldDB" id="A0A9P6LTR1"/>
<keyword evidence="6" id="KW-0503">Monooxygenase</keyword>
<dbReference type="GO" id="GO:0070189">
    <property type="term" value="P:kynurenine metabolic process"/>
    <property type="evidence" value="ECO:0007669"/>
    <property type="project" value="TreeGrafter"/>
</dbReference>
<organism evidence="8 9">
    <name type="scientific">Modicella reniformis</name>
    <dbReference type="NCBI Taxonomy" id="1440133"/>
    <lineage>
        <taxon>Eukaryota</taxon>
        <taxon>Fungi</taxon>
        <taxon>Fungi incertae sedis</taxon>
        <taxon>Mucoromycota</taxon>
        <taxon>Mortierellomycotina</taxon>
        <taxon>Mortierellomycetes</taxon>
        <taxon>Mortierellales</taxon>
        <taxon>Mortierellaceae</taxon>
        <taxon>Modicella</taxon>
    </lineage>
</organism>
<evidence type="ECO:0000256" key="6">
    <source>
        <dbReference type="ARBA" id="ARBA00023033"/>
    </source>
</evidence>
<evidence type="ECO:0000256" key="4">
    <source>
        <dbReference type="ARBA" id="ARBA00022857"/>
    </source>
</evidence>
<name>A0A9P6LTR1_9FUNG</name>
<dbReference type="Pfam" id="PF01494">
    <property type="entry name" value="FAD_binding_3"/>
    <property type="match status" value="1"/>
</dbReference>
<dbReference type="Proteomes" id="UP000749646">
    <property type="component" value="Unassembled WGS sequence"/>
</dbReference>
<dbReference type="InterPro" id="IPR002938">
    <property type="entry name" value="FAD-bd"/>
</dbReference>
<dbReference type="GO" id="GO:0005741">
    <property type="term" value="C:mitochondrial outer membrane"/>
    <property type="evidence" value="ECO:0007669"/>
    <property type="project" value="TreeGrafter"/>
</dbReference>
<evidence type="ECO:0000256" key="3">
    <source>
        <dbReference type="ARBA" id="ARBA00022827"/>
    </source>
</evidence>
<dbReference type="EMBL" id="JAAAHW010009480">
    <property type="protein sequence ID" value="KAF9940093.1"/>
    <property type="molecule type" value="Genomic_DNA"/>
</dbReference>
<dbReference type="Gene3D" id="3.50.50.60">
    <property type="entry name" value="FAD/NAD(P)-binding domain"/>
    <property type="match status" value="1"/>
</dbReference>
<evidence type="ECO:0000313" key="8">
    <source>
        <dbReference type="EMBL" id="KAF9940093.1"/>
    </source>
</evidence>